<protein>
    <recommendedName>
        <fullName evidence="8">MANSC domain-containing protein</fullName>
    </recommendedName>
</protein>
<feature type="transmembrane region" description="Helical" evidence="6">
    <location>
        <begin position="247"/>
        <end position="265"/>
    </location>
</feature>
<keyword evidence="6" id="KW-1133">Transmembrane helix</keyword>
<feature type="chain" id="PRO_5012935526" description="MANSC domain-containing protein" evidence="7">
    <location>
        <begin position="39"/>
        <end position="301"/>
    </location>
</feature>
<feature type="region of interest" description="Disordered" evidence="5">
    <location>
        <begin position="153"/>
        <end position="173"/>
    </location>
</feature>
<gene>
    <name evidence="9" type="ORF">BIW11_08555</name>
</gene>
<dbReference type="InParanoid" id="A0A1V9XP32"/>
<feature type="compositionally biased region" description="Basic and acidic residues" evidence="5">
    <location>
        <begin position="195"/>
        <end position="204"/>
    </location>
</feature>
<dbReference type="AlphaFoldDB" id="A0A1V9XP32"/>
<evidence type="ECO:0000256" key="2">
    <source>
        <dbReference type="ARBA" id="ARBA00022729"/>
    </source>
</evidence>
<sequence>MTVTVKRTGAGGPMEAVKFALSAVFLPMLAVVLTGTRSADGSAEYAALGTPKCDPPGKFRAAQKLDFGASKEKGAVLDTKGSSFILTNQLGDCTNWCCKLPPVNCSVAMLEIKPTGANCHLLTCYPSELCVFTYGAEYLSYDRTFFVPSEAYNSTATPTSTATPASTADSDAATRSTSEASVLNFVDQFAPASEHADPQHDSAIKPRKGVGPPPLPADEDAERTTKPHTDEPTVPTSTKRKIPVGSIFLYAAIILCLLAMFAFFGQKFLDCWERRHYTRADYLLDGMYEDRLDVKPSGPCH</sequence>
<evidence type="ECO:0000256" key="3">
    <source>
        <dbReference type="ARBA" id="ARBA00023136"/>
    </source>
</evidence>
<dbReference type="InterPro" id="IPR011106">
    <property type="entry name" value="MANSC_N"/>
</dbReference>
<accession>A0A1V9XP32</accession>
<feature type="region of interest" description="Disordered" evidence="5">
    <location>
        <begin position="195"/>
        <end position="237"/>
    </location>
</feature>
<evidence type="ECO:0000256" key="1">
    <source>
        <dbReference type="ARBA" id="ARBA00004370"/>
    </source>
</evidence>
<dbReference type="PROSITE" id="PS50986">
    <property type="entry name" value="MANSC"/>
    <property type="match status" value="1"/>
</dbReference>
<dbReference type="EMBL" id="MNPL01006656">
    <property type="protein sequence ID" value="OQR75237.1"/>
    <property type="molecule type" value="Genomic_DNA"/>
</dbReference>
<evidence type="ECO:0000313" key="9">
    <source>
        <dbReference type="EMBL" id="OQR75237.1"/>
    </source>
</evidence>
<comment type="subcellular location">
    <subcellularLocation>
        <location evidence="1">Membrane</location>
    </subcellularLocation>
</comment>
<comment type="caution">
    <text evidence="9">The sequence shown here is derived from an EMBL/GenBank/DDBJ whole genome shotgun (WGS) entry which is preliminary data.</text>
</comment>
<organism evidence="9 10">
    <name type="scientific">Tropilaelaps mercedesae</name>
    <dbReference type="NCBI Taxonomy" id="418985"/>
    <lineage>
        <taxon>Eukaryota</taxon>
        <taxon>Metazoa</taxon>
        <taxon>Ecdysozoa</taxon>
        <taxon>Arthropoda</taxon>
        <taxon>Chelicerata</taxon>
        <taxon>Arachnida</taxon>
        <taxon>Acari</taxon>
        <taxon>Parasitiformes</taxon>
        <taxon>Mesostigmata</taxon>
        <taxon>Gamasina</taxon>
        <taxon>Dermanyssoidea</taxon>
        <taxon>Laelapidae</taxon>
        <taxon>Tropilaelaps</taxon>
    </lineage>
</organism>
<dbReference type="Pfam" id="PF07502">
    <property type="entry name" value="MANEC"/>
    <property type="match status" value="1"/>
</dbReference>
<dbReference type="OrthoDB" id="10071013at2759"/>
<dbReference type="Proteomes" id="UP000192247">
    <property type="component" value="Unassembled WGS sequence"/>
</dbReference>
<keyword evidence="6" id="KW-0812">Transmembrane</keyword>
<evidence type="ECO:0000256" key="4">
    <source>
        <dbReference type="ARBA" id="ARBA00023180"/>
    </source>
</evidence>
<dbReference type="GO" id="GO:0016020">
    <property type="term" value="C:membrane"/>
    <property type="evidence" value="ECO:0007669"/>
    <property type="project" value="UniProtKB-SubCell"/>
</dbReference>
<evidence type="ECO:0000256" key="5">
    <source>
        <dbReference type="SAM" id="MobiDB-lite"/>
    </source>
</evidence>
<dbReference type="SMART" id="SM00765">
    <property type="entry name" value="MANEC"/>
    <property type="match status" value="1"/>
</dbReference>
<proteinExistence type="predicted"/>
<evidence type="ECO:0000256" key="6">
    <source>
        <dbReference type="SAM" id="Phobius"/>
    </source>
</evidence>
<evidence type="ECO:0000259" key="8">
    <source>
        <dbReference type="PROSITE" id="PS50986"/>
    </source>
</evidence>
<evidence type="ECO:0000313" key="10">
    <source>
        <dbReference type="Proteomes" id="UP000192247"/>
    </source>
</evidence>
<name>A0A1V9XP32_9ACAR</name>
<dbReference type="InterPro" id="IPR013980">
    <property type="entry name" value="MANSC_dom"/>
</dbReference>
<evidence type="ECO:0000256" key="7">
    <source>
        <dbReference type="SAM" id="SignalP"/>
    </source>
</evidence>
<reference evidence="9 10" key="1">
    <citation type="journal article" date="2017" name="Gigascience">
        <title>Draft genome of the honey bee ectoparasitic mite, Tropilaelaps mercedesae, is shaped by the parasitic life history.</title>
        <authorList>
            <person name="Dong X."/>
            <person name="Armstrong S.D."/>
            <person name="Xia D."/>
            <person name="Makepeace B.L."/>
            <person name="Darby A.C."/>
            <person name="Kadowaki T."/>
        </authorList>
    </citation>
    <scope>NUCLEOTIDE SEQUENCE [LARGE SCALE GENOMIC DNA]</scope>
    <source>
        <strain evidence="9">Wuxi-XJTLU</strain>
    </source>
</reference>
<keyword evidence="3 6" id="KW-0472">Membrane</keyword>
<feature type="signal peptide" evidence="7">
    <location>
        <begin position="1"/>
        <end position="38"/>
    </location>
</feature>
<feature type="compositionally biased region" description="Basic and acidic residues" evidence="5">
    <location>
        <begin position="222"/>
        <end position="231"/>
    </location>
</feature>
<keyword evidence="2 7" id="KW-0732">Signal</keyword>
<keyword evidence="10" id="KW-1185">Reference proteome</keyword>
<feature type="domain" description="MANSC" evidence="8">
    <location>
        <begin position="59"/>
        <end position="141"/>
    </location>
</feature>
<feature type="compositionally biased region" description="Low complexity" evidence="5">
    <location>
        <begin position="154"/>
        <end position="173"/>
    </location>
</feature>
<keyword evidence="4" id="KW-0325">Glycoprotein</keyword>